<name>A0A6L2JF20_TANCI</name>
<proteinExistence type="predicted"/>
<sequence>GEYMSQEFLDHLKDHGIIAHRTPPYTLQHNGVSERRNRTLLDMVDKTPYEVWHGKAPKLSYLKVWGCEALVKRDTLTKPDKLKTRSIKCIFIGYPKETMGYSFYYPPENKVLVAWNAEFLENSLINQEANESLEDLEIIQKEDTHPFIDTSLNHEEDDLEIDETQSDIVPIHRMCLYIDAEEHELGDLGEPANYKAALLDPESEKCLNAMNVKMQSMKDNKSEEAHALLAGKTGSLTLVTSHEQEGVSDFVGSLAQ</sequence>
<feature type="non-terminal residue" evidence="2">
    <location>
        <position position="1"/>
    </location>
</feature>
<comment type="caution">
    <text evidence="2">The sequence shown here is derived from an EMBL/GenBank/DDBJ whole genome shotgun (WGS) entry which is preliminary data.</text>
</comment>
<dbReference type="InterPro" id="IPR039537">
    <property type="entry name" value="Retrotran_Ty1/copia-like"/>
</dbReference>
<dbReference type="PANTHER" id="PTHR42648">
    <property type="entry name" value="TRANSPOSASE, PUTATIVE-RELATED"/>
    <property type="match status" value="1"/>
</dbReference>
<organism evidence="2">
    <name type="scientific">Tanacetum cinerariifolium</name>
    <name type="common">Dalmatian daisy</name>
    <name type="synonym">Chrysanthemum cinerariifolium</name>
    <dbReference type="NCBI Taxonomy" id="118510"/>
    <lineage>
        <taxon>Eukaryota</taxon>
        <taxon>Viridiplantae</taxon>
        <taxon>Streptophyta</taxon>
        <taxon>Embryophyta</taxon>
        <taxon>Tracheophyta</taxon>
        <taxon>Spermatophyta</taxon>
        <taxon>Magnoliopsida</taxon>
        <taxon>eudicotyledons</taxon>
        <taxon>Gunneridae</taxon>
        <taxon>Pentapetalae</taxon>
        <taxon>asterids</taxon>
        <taxon>campanulids</taxon>
        <taxon>Asterales</taxon>
        <taxon>Asteraceae</taxon>
        <taxon>Asteroideae</taxon>
        <taxon>Anthemideae</taxon>
        <taxon>Anthemidinae</taxon>
        <taxon>Tanacetum</taxon>
    </lineage>
</organism>
<dbReference type="InterPro" id="IPR012337">
    <property type="entry name" value="RNaseH-like_sf"/>
</dbReference>
<accession>A0A6L2JF20</accession>
<feature type="domain" description="Retroviral polymerase SH3-like" evidence="1">
    <location>
        <begin position="77"/>
        <end position="128"/>
    </location>
</feature>
<evidence type="ECO:0000259" key="1">
    <source>
        <dbReference type="Pfam" id="PF25597"/>
    </source>
</evidence>
<evidence type="ECO:0000313" key="2">
    <source>
        <dbReference type="EMBL" id="GEU34515.1"/>
    </source>
</evidence>
<dbReference type="InterPro" id="IPR036397">
    <property type="entry name" value="RNaseH_sf"/>
</dbReference>
<gene>
    <name evidence="2" type="ORF">Tci_006493</name>
</gene>
<dbReference type="PANTHER" id="PTHR42648:SF27">
    <property type="entry name" value="RNA-DIRECTED DNA POLYMERASE"/>
    <property type="match status" value="1"/>
</dbReference>
<dbReference type="EMBL" id="BKCJ010000585">
    <property type="protein sequence ID" value="GEU34515.1"/>
    <property type="molecule type" value="Genomic_DNA"/>
</dbReference>
<reference evidence="2" key="1">
    <citation type="journal article" date="2019" name="Sci. Rep.">
        <title>Draft genome of Tanacetum cinerariifolium, the natural source of mosquito coil.</title>
        <authorList>
            <person name="Yamashiro T."/>
            <person name="Shiraishi A."/>
            <person name="Satake H."/>
            <person name="Nakayama K."/>
        </authorList>
    </citation>
    <scope>NUCLEOTIDE SEQUENCE</scope>
</reference>
<dbReference type="InterPro" id="IPR057670">
    <property type="entry name" value="SH3_retrovirus"/>
</dbReference>
<dbReference type="Pfam" id="PF25597">
    <property type="entry name" value="SH3_retrovirus"/>
    <property type="match status" value="1"/>
</dbReference>
<dbReference type="SUPFAM" id="SSF53098">
    <property type="entry name" value="Ribonuclease H-like"/>
    <property type="match status" value="1"/>
</dbReference>
<dbReference type="AlphaFoldDB" id="A0A6L2JF20"/>
<dbReference type="Gene3D" id="3.30.420.10">
    <property type="entry name" value="Ribonuclease H-like superfamily/Ribonuclease H"/>
    <property type="match status" value="1"/>
</dbReference>
<protein>
    <recommendedName>
        <fullName evidence="1">Retroviral polymerase SH3-like domain-containing protein</fullName>
    </recommendedName>
</protein>
<dbReference type="GO" id="GO:0003676">
    <property type="term" value="F:nucleic acid binding"/>
    <property type="evidence" value="ECO:0007669"/>
    <property type="project" value="InterPro"/>
</dbReference>